<evidence type="ECO:0000313" key="1">
    <source>
        <dbReference type="EMBL" id="MPM48989.1"/>
    </source>
</evidence>
<dbReference type="EMBL" id="VSSQ01012337">
    <property type="protein sequence ID" value="MPM48989.1"/>
    <property type="molecule type" value="Genomic_DNA"/>
</dbReference>
<proteinExistence type="predicted"/>
<name>A0A645A738_9ZZZZ</name>
<reference evidence="1" key="1">
    <citation type="submission" date="2019-08" db="EMBL/GenBank/DDBJ databases">
        <authorList>
            <person name="Kucharzyk K."/>
            <person name="Murdoch R.W."/>
            <person name="Higgins S."/>
            <person name="Loffler F."/>
        </authorList>
    </citation>
    <scope>NUCLEOTIDE SEQUENCE</scope>
</reference>
<gene>
    <name evidence="1" type="ORF">SDC9_95716</name>
</gene>
<sequence>MIEDGIIGSWVSIKTSNGIKSKQNDGHTHEVHEQGELQGAFLRRTIGIVKHDDKQKNRVHIDDSVC</sequence>
<protein>
    <submittedName>
        <fullName evidence="1">Uncharacterized protein</fullName>
    </submittedName>
</protein>
<comment type="caution">
    <text evidence="1">The sequence shown here is derived from an EMBL/GenBank/DDBJ whole genome shotgun (WGS) entry which is preliminary data.</text>
</comment>
<organism evidence="1">
    <name type="scientific">bioreactor metagenome</name>
    <dbReference type="NCBI Taxonomy" id="1076179"/>
    <lineage>
        <taxon>unclassified sequences</taxon>
        <taxon>metagenomes</taxon>
        <taxon>ecological metagenomes</taxon>
    </lineage>
</organism>
<accession>A0A645A738</accession>
<dbReference type="AlphaFoldDB" id="A0A645A738"/>